<keyword evidence="3" id="KW-0547">Nucleotide-binding</keyword>
<dbReference type="Gene3D" id="3.40.50.300">
    <property type="entry name" value="P-loop containing nucleotide triphosphate hydrolases"/>
    <property type="match status" value="1"/>
</dbReference>
<organism evidence="6 7">
    <name type="scientific">Candidatus Berkelbacteria bacterium CG10_big_fil_rev_8_21_14_0_10_43_13</name>
    <dbReference type="NCBI Taxonomy" id="1974514"/>
    <lineage>
        <taxon>Bacteria</taxon>
        <taxon>Candidatus Berkelbacteria</taxon>
    </lineage>
</organism>
<dbReference type="EMBL" id="PEZW01000018">
    <property type="protein sequence ID" value="PIS07580.1"/>
    <property type="molecule type" value="Genomic_DNA"/>
</dbReference>
<dbReference type="InterPro" id="IPR003439">
    <property type="entry name" value="ABC_transporter-like_ATP-bd"/>
</dbReference>
<dbReference type="FunFam" id="3.40.50.300:FF:000032">
    <property type="entry name" value="Export ABC transporter ATP-binding protein"/>
    <property type="match status" value="1"/>
</dbReference>
<dbReference type="SMART" id="SM00382">
    <property type="entry name" value="AAA"/>
    <property type="match status" value="1"/>
</dbReference>
<dbReference type="GO" id="GO:0098796">
    <property type="term" value="C:membrane protein complex"/>
    <property type="evidence" value="ECO:0007669"/>
    <property type="project" value="UniProtKB-ARBA"/>
</dbReference>
<dbReference type="PANTHER" id="PTHR42798">
    <property type="entry name" value="LIPOPROTEIN-RELEASING SYSTEM ATP-BINDING PROTEIN LOLD"/>
    <property type="match status" value="1"/>
</dbReference>
<dbReference type="InterPro" id="IPR017911">
    <property type="entry name" value="MacB-like_ATP-bd"/>
</dbReference>
<evidence type="ECO:0000313" key="6">
    <source>
        <dbReference type="EMBL" id="PIS07580.1"/>
    </source>
</evidence>
<dbReference type="InterPro" id="IPR027417">
    <property type="entry name" value="P-loop_NTPase"/>
</dbReference>
<reference evidence="7" key="1">
    <citation type="submission" date="2017-09" db="EMBL/GenBank/DDBJ databases">
        <title>Depth-based differentiation of microbial function through sediment-hosted aquifers and enrichment of novel symbionts in the deep terrestrial subsurface.</title>
        <authorList>
            <person name="Probst A.J."/>
            <person name="Ladd B."/>
            <person name="Jarett J.K."/>
            <person name="Geller-Mcgrath D.E."/>
            <person name="Sieber C.M.K."/>
            <person name="Emerson J.B."/>
            <person name="Anantharaman K."/>
            <person name="Thomas B.C."/>
            <person name="Malmstrom R."/>
            <person name="Stieglmeier M."/>
            <person name="Klingl A."/>
            <person name="Woyke T."/>
            <person name="Ryan C.M."/>
            <person name="Banfield J.F."/>
        </authorList>
    </citation>
    <scope>NUCLEOTIDE SEQUENCE [LARGE SCALE GENOMIC DNA]</scope>
</reference>
<dbReference type="PROSITE" id="PS50893">
    <property type="entry name" value="ABC_TRANSPORTER_2"/>
    <property type="match status" value="1"/>
</dbReference>
<evidence type="ECO:0000256" key="2">
    <source>
        <dbReference type="ARBA" id="ARBA00022448"/>
    </source>
</evidence>
<dbReference type="AlphaFoldDB" id="A0A2H0W678"/>
<protein>
    <submittedName>
        <fullName evidence="6">ABC transporter ATP-binding protein</fullName>
    </submittedName>
</protein>
<name>A0A2H0W678_9BACT</name>
<dbReference type="GO" id="GO:0022857">
    <property type="term" value="F:transmembrane transporter activity"/>
    <property type="evidence" value="ECO:0007669"/>
    <property type="project" value="UniProtKB-ARBA"/>
</dbReference>
<dbReference type="Pfam" id="PF00005">
    <property type="entry name" value="ABC_tran"/>
    <property type="match status" value="1"/>
</dbReference>
<dbReference type="PANTHER" id="PTHR42798:SF7">
    <property type="entry name" value="ALPHA-D-RIBOSE 1-METHYLPHOSPHONATE 5-TRIPHOSPHATE SYNTHASE SUBUNIT PHNL"/>
    <property type="match status" value="1"/>
</dbReference>
<gene>
    <name evidence="6" type="ORF">COT78_02685</name>
</gene>
<accession>A0A2H0W678</accession>
<dbReference type="GO" id="GO:0005524">
    <property type="term" value="F:ATP binding"/>
    <property type="evidence" value="ECO:0007669"/>
    <property type="project" value="UniProtKB-KW"/>
</dbReference>
<keyword evidence="2" id="KW-0813">Transport</keyword>
<dbReference type="CDD" id="cd03255">
    <property type="entry name" value="ABC_MJ0796_LolCDE_FtsE"/>
    <property type="match status" value="1"/>
</dbReference>
<proteinExistence type="inferred from homology"/>
<dbReference type="SUPFAM" id="SSF52540">
    <property type="entry name" value="P-loop containing nucleoside triphosphate hydrolases"/>
    <property type="match status" value="1"/>
</dbReference>
<dbReference type="GO" id="GO:0016887">
    <property type="term" value="F:ATP hydrolysis activity"/>
    <property type="evidence" value="ECO:0007669"/>
    <property type="project" value="InterPro"/>
</dbReference>
<evidence type="ECO:0000256" key="3">
    <source>
        <dbReference type="ARBA" id="ARBA00022741"/>
    </source>
</evidence>
<sequence>MIRETIEKKKPVIIVEKLEKFFGSEQSRVKALAGVSFEVFPGEIVFLFGPSGSGKSTLLNILAGLEVPDGGKVVIDGVDINKMNKEEKAIFHREKVGMVFQAYDLIPSLNIFDNISLPLVFSKILPAKRREIVSKMLNDFNLSALADRLPAEVSGGQQQRVGVMRALICQPPIIIADEPTGNLDSASATEVMDLFARLNDDIGTTMIVVTHNPEQLHYADRVIHVLDGKVIKQTVHHHREASRPAKKNSWTTYVEQKHSKREEKIIKLMKIILSKTQLDGFAETEIERTAILIEAAIDKKITISALRKNLDLPTKDGGAGLYSNTAHHIADNIEALLEVL</sequence>
<evidence type="ECO:0000313" key="7">
    <source>
        <dbReference type="Proteomes" id="UP000231382"/>
    </source>
</evidence>
<evidence type="ECO:0000256" key="1">
    <source>
        <dbReference type="ARBA" id="ARBA00005417"/>
    </source>
</evidence>
<keyword evidence="4 6" id="KW-0067">ATP-binding</keyword>
<evidence type="ECO:0000259" key="5">
    <source>
        <dbReference type="PROSITE" id="PS50893"/>
    </source>
</evidence>
<comment type="caution">
    <text evidence="6">The sequence shown here is derived from an EMBL/GenBank/DDBJ whole genome shotgun (WGS) entry which is preliminary data.</text>
</comment>
<comment type="similarity">
    <text evidence="1">Belongs to the ABC transporter superfamily.</text>
</comment>
<dbReference type="InterPro" id="IPR003593">
    <property type="entry name" value="AAA+_ATPase"/>
</dbReference>
<dbReference type="Proteomes" id="UP000231382">
    <property type="component" value="Unassembled WGS sequence"/>
</dbReference>
<feature type="domain" description="ABC transporter" evidence="5">
    <location>
        <begin position="13"/>
        <end position="252"/>
    </location>
</feature>
<evidence type="ECO:0000256" key="4">
    <source>
        <dbReference type="ARBA" id="ARBA00022840"/>
    </source>
</evidence>